<dbReference type="RefSeq" id="WP_220251592.1">
    <property type="nucleotide sequence ID" value="NZ_JAICCF010000003.1"/>
</dbReference>
<accession>A0ABS7GF25</accession>
<protein>
    <submittedName>
        <fullName evidence="1">Uncharacterized protein</fullName>
    </submittedName>
</protein>
<gene>
    <name evidence="1" type="ORF">K1Y79_18200</name>
</gene>
<reference evidence="1 2" key="1">
    <citation type="submission" date="2021-08" db="EMBL/GenBank/DDBJ databases">
        <title>The genome sequence of Chitinophaga sp. B61.</title>
        <authorList>
            <person name="Zhang X."/>
        </authorList>
    </citation>
    <scope>NUCLEOTIDE SEQUENCE [LARGE SCALE GENOMIC DNA]</scope>
    <source>
        <strain evidence="1 2">B61</strain>
    </source>
</reference>
<evidence type="ECO:0000313" key="2">
    <source>
        <dbReference type="Proteomes" id="UP000812961"/>
    </source>
</evidence>
<dbReference type="EMBL" id="JAICCF010000003">
    <property type="protein sequence ID" value="MBW8686277.1"/>
    <property type="molecule type" value="Genomic_DNA"/>
</dbReference>
<organism evidence="1 2">
    <name type="scientific">Chitinophaga rhizophila</name>
    <dbReference type="NCBI Taxonomy" id="2866212"/>
    <lineage>
        <taxon>Bacteria</taxon>
        <taxon>Pseudomonadati</taxon>
        <taxon>Bacteroidota</taxon>
        <taxon>Chitinophagia</taxon>
        <taxon>Chitinophagales</taxon>
        <taxon>Chitinophagaceae</taxon>
        <taxon>Chitinophaga</taxon>
    </lineage>
</organism>
<comment type="caution">
    <text evidence="1">The sequence shown here is derived from an EMBL/GenBank/DDBJ whole genome shotgun (WGS) entry which is preliminary data.</text>
</comment>
<keyword evidence="2" id="KW-1185">Reference proteome</keyword>
<dbReference type="Proteomes" id="UP000812961">
    <property type="component" value="Unassembled WGS sequence"/>
</dbReference>
<sequence length="47" mass="5230">MEAPIAEGLEAGCKRVRHMVYMRQVMAYQVKKAGESGEMPERSIGTC</sequence>
<evidence type="ECO:0000313" key="1">
    <source>
        <dbReference type="EMBL" id="MBW8686277.1"/>
    </source>
</evidence>
<name>A0ABS7GF25_9BACT</name>
<proteinExistence type="predicted"/>